<protein>
    <submittedName>
        <fullName evidence="6">Uncharacterized protein LOC106742896</fullName>
    </submittedName>
</protein>
<dbReference type="Gene3D" id="1.25.10.10">
    <property type="entry name" value="Leucine-rich Repeat Variant"/>
    <property type="match status" value="1"/>
</dbReference>
<dbReference type="PANTHER" id="PTHR21331:SF2">
    <property type="entry name" value="BRCA1-ASSOCIATED ATM ACTIVATOR 1"/>
    <property type="match status" value="1"/>
</dbReference>
<dbReference type="InterPro" id="IPR011989">
    <property type="entry name" value="ARM-like"/>
</dbReference>
<evidence type="ECO:0000256" key="2">
    <source>
        <dbReference type="ARBA" id="ARBA00022490"/>
    </source>
</evidence>
<dbReference type="InterPro" id="IPR016024">
    <property type="entry name" value="ARM-type_fold"/>
</dbReference>
<evidence type="ECO:0000256" key="3">
    <source>
        <dbReference type="ARBA" id="ARBA00022737"/>
    </source>
</evidence>
<name>A0A6P3X1H8_DINQU</name>
<dbReference type="Proteomes" id="UP000515204">
    <property type="component" value="Unplaced"/>
</dbReference>
<evidence type="ECO:0000256" key="1">
    <source>
        <dbReference type="ARBA" id="ARBA00004496"/>
    </source>
</evidence>
<keyword evidence="5" id="KW-1185">Reference proteome</keyword>
<dbReference type="GO" id="GO:0005634">
    <property type="term" value="C:nucleus"/>
    <property type="evidence" value="ECO:0007669"/>
    <property type="project" value="TreeGrafter"/>
</dbReference>
<dbReference type="RefSeq" id="XP_014471739.1">
    <property type="nucleotide sequence ID" value="XM_014616253.1"/>
</dbReference>
<dbReference type="AlphaFoldDB" id="A0A6P3X1H8"/>
<dbReference type="SUPFAM" id="SSF48371">
    <property type="entry name" value="ARM repeat"/>
    <property type="match status" value="2"/>
</dbReference>
<dbReference type="InterPro" id="IPR000357">
    <property type="entry name" value="HEAT"/>
</dbReference>
<dbReference type="InterPro" id="IPR038904">
    <property type="entry name" value="BRAT1"/>
</dbReference>
<dbReference type="GO" id="GO:0006974">
    <property type="term" value="P:DNA damage response"/>
    <property type="evidence" value="ECO:0007669"/>
    <property type="project" value="InterPro"/>
</dbReference>
<gene>
    <name evidence="6" type="primary">LOC106742896</name>
</gene>
<dbReference type="GO" id="GO:0008283">
    <property type="term" value="P:cell population proliferation"/>
    <property type="evidence" value="ECO:0007669"/>
    <property type="project" value="InterPro"/>
</dbReference>
<proteinExistence type="inferred from homology"/>
<keyword evidence="2" id="KW-0963">Cytoplasm</keyword>
<dbReference type="Pfam" id="PF02985">
    <property type="entry name" value="HEAT"/>
    <property type="match status" value="1"/>
</dbReference>
<dbReference type="GO" id="GO:0005737">
    <property type="term" value="C:cytoplasm"/>
    <property type="evidence" value="ECO:0007669"/>
    <property type="project" value="UniProtKB-SubCell"/>
</dbReference>
<comment type="subcellular location">
    <subcellularLocation>
        <location evidence="1">Cytoplasm</location>
    </subcellularLocation>
</comment>
<dbReference type="KEGG" id="dqu:106742896"/>
<dbReference type="PANTHER" id="PTHR21331">
    <property type="entry name" value="BRCA1-ASSOCIATED ATM ACTIVATOR 1"/>
    <property type="match status" value="1"/>
</dbReference>
<dbReference type="OrthoDB" id="10057956at2759"/>
<sequence length="968" mass="111633">MMNSCSKKNKEVLAEVLDLFLLPDYNVVSSTYLDHLLGHIAENTKDCAAIDYEYCEVFQKWIPKALAIWESGQVASQPVITFTLKLVGVISKYELRYHYWQCQDVYNRLCITLDLNREDLPASIKMAYTTMLSDLIVHRSGRQWVIQSGAWKNIVNCAHWNHTMYVTRESQKFLWTLLLYENKNVEACKEIILAIAAPLMRNSLDSEVHEVLEETYFEQNKLLCSTLDMLTNILENTLFVNLDNSIPELLEELINLDKRVKALFEACISTRFLHHVHKLLLLSLFLKLRQGVKKNTEVIDLDIWQKFRNGICYSSMMLLSKKQIVELVKTYKLAMVYWKKLRCLQQFSTPEPYKFEHQAIALMILPLCVCIKKNHINHDFLDMFLSKIFEVTCTTVQRLAYHIRDIIRNEDLPMEQICKVSIDLLLEILDVMDRDVVVITFQALCHVLKSYMPDICEETKNRASSEANCTFTPEHPRKLVYKSILKSDPIVDNPILLASLLDGLAVMTEKFKLKWQECVETICVLSLAQEILKHPGILPMICVKALKLCELAIHNFMPPNLALLVDSDSHMNEIGPTLFKRLHDPNWEVRDSVLEVLNTIATISEDKYPAYQGFLVVNRFPEVAVEMAKTDAESYVRASALTFIASTVRIGKLWEQQLSRMNLTEMAIYLLENESEAVVRREAVNLIKELYVHRKWPKEVIDSMLRAMSVAAVFDLHWEVKTNALTFWDHFVKSHLTDQGMLDDSFPNVTFSKEHRKIVSLNEAEIKRRLNKALDELARQRCLGVLLVALKDDSDFEVCKASAAIIGKLKSCLLKYKLDEPSPAETLPENSAIYDTAYVKVTPSISSLVSEDTSNASHIIDEIVDANDANLLAMIYKSSLNMDGEATTMGEKKDGENEERERKKKKMLRYIPSVTRQDFLRAIFNSDIEAYVEERNRWLKTYTNSFESVLDDILMMYKKKDVNSMDCY</sequence>
<reference evidence="6" key="1">
    <citation type="submission" date="2025-08" db="UniProtKB">
        <authorList>
            <consortium name="RefSeq"/>
        </authorList>
    </citation>
    <scope>IDENTIFICATION</scope>
</reference>
<organism evidence="5 6">
    <name type="scientific">Dinoponera quadriceps</name>
    <name type="common">South American ant</name>
    <dbReference type="NCBI Taxonomy" id="609295"/>
    <lineage>
        <taxon>Eukaryota</taxon>
        <taxon>Metazoa</taxon>
        <taxon>Ecdysozoa</taxon>
        <taxon>Arthropoda</taxon>
        <taxon>Hexapoda</taxon>
        <taxon>Insecta</taxon>
        <taxon>Pterygota</taxon>
        <taxon>Neoptera</taxon>
        <taxon>Endopterygota</taxon>
        <taxon>Hymenoptera</taxon>
        <taxon>Apocrita</taxon>
        <taxon>Aculeata</taxon>
        <taxon>Formicoidea</taxon>
        <taxon>Formicidae</taxon>
        <taxon>Ponerinae</taxon>
        <taxon>Ponerini</taxon>
        <taxon>Dinoponera</taxon>
    </lineage>
</organism>
<accession>A0A6P3X1H8</accession>
<evidence type="ECO:0000256" key="4">
    <source>
        <dbReference type="ARBA" id="ARBA00061308"/>
    </source>
</evidence>
<evidence type="ECO:0000313" key="5">
    <source>
        <dbReference type="Proteomes" id="UP000515204"/>
    </source>
</evidence>
<dbReference type="GeneID" id="106742896"/>
<comment type="similarity">
    <text evidence="4">Belongs to the BRAT1 family.</text>
</comment>
<keyword evidence="3" id="KW-0677">Repeat</keyword>
<evidence type="ECO:0000313" key="6">
    <source>
        <dbReference type="RefSeq" id="XP_014471739.1"/>
    </source>
</evidence>